<evidence type="ECO:0000313" key="2">
    <source>
        <dbReference type="Proteomes" id="UP000789901"/>
    </source>
</evidence>
<organism evidence="1 2">
    <name type="scientific">Gigaspora margarita</name>
    <dbReference type="NCBI Taxonomy" id="4874"/>
    <lineage>
        <taxon>Eukaryota</taxon>
        <taxon>Fungi</taxon>
        <taxon>Fungi incertae sedis</taxon>
        <taxon>Mucoromycota</taxon>
        <taxon>Glomeromycotina</taxon>
        <taxon>Glomeromycetes</taxon>
        <taxon>Diversisporales</taxon>
        <taxon>Gigasporaceae</taxon>
        <taxon>Gigaspora</taxon>
    </lineage>
</organism>
<protein>
    <submittedName>
        <fullName evidence="1">13959_t:CDS:1</fullName>
    </submittedName>
</protein>
<reference evidence="1 2" key="1">
    <citation type="submission" date="2021-06" db="EMBL/GenBank/DDBJ databases">
        <authorList>
            <person name="Kallberg Y."/>
            <person name="Tangrot J."/>
            <person name="Rosling A."/>
        </authorList>
    </citation>
    <scope>NUCLEOTIDE SEQUENCE [LARGE SCALE GENOMIC DNA]</scope>
    <source>
        <strain evidence="1 2">120-4 pot B 10/14</strain>
    </source>
</reference>
<feature type="non-terminal residue" evidence="1">
    <location>
        <position position="59"/>
    </location>
</feature>
<sequence>MFTYTSYDNEDVDVKYSEEVEETVACFTTHLAVNADNIYYLTVSVEYPLTSPLNNKGPL</sequence>
<gene>
    <name evidence="1" type="ORF">GMARGA_LOCUS27418</name>
</gene>
<keyword evidence="2" id="KW-1185">Reference proteome</keyword>
<accession>A0ABN7W7G8</accession>
<dbReference type="EMBL" id="CAJVQB010033484">
    <property type="protein sequence ID" value="CAG8819848.1"/>
    <property type="molecule type" value="Genomic_DNA"/>
</dbReference>
<name>A0ABN7W7G8_GIGMA</name>
<comment type="caution">
    <text evidence="1">The sequence shown here is derived from an EMBL/GenBank/DDBJ whole genome shotgun (WGS) entry which is preliminary data.</text>
</comment>
<proteinExistence type="predicted"/>
<evidence type="ECO:0000313" key="1">
    <source>
        <dbReference type="EMBL" id="CAG8819848.1"/>
    </source>
</evidence>
<dbReference type="Proteomes" id="UP000789901">
    <property type="component" value="Unassembled WGS sequence"/>
</dbReference>